<dbReference type="EMBL" id="FNRK01000012">
    <property type="protein sequence ID" value="SEA50713.1"/>
    <property type="molecule type" value="Genomic_DNA"/>
</dbReference>
<evidence type="ECO:0000313" key="4">
    <source>
        <dbReference type="EMBL" id="SEA50713.1"/>
    </source>
</evidence>
<dbReference type="Pfam" id="PF00892">
    <property type="entry name" value="EamA"/>
    <property type="match status" value="2"/>
</dbReference>
<keyword evidence="2" id="KW-0472">Membrane</keyword>
<dbReference type="InterPro" id="IPR037185">
    <property type="entry name" value="EmrE-like"/>
</dbReference>
<sequence length="284" mass="30493">MKQKIAMMAVMALFGSMGILVRHIALPAPELAMWRALIAVVTVAVYKLVTRQAIPWGRIKGEMLLMVIGGVALAGDWIFFFKSFQYTTISIATLTYYFAPTLVMVGSCFLLKEHPTVQRVVCFVAATLGLVLIIRVSGNTGPSTNLGIACALIAAVFYAVIVLVNKFVTRTSGIDRTLIEFAVALVVLVAYVGGTAGFQAGSLDLLGWVCLIILGLLYTGIAYCVYFICLDKMTGQEVAITSYFDPLVAVIVSVTLLGEPITGVQILGGAMILGFTLFNELRGT</sequence>
<feature type="domain" description="EamA" evidence="3">
    <location>
        <begin position="146"/>
        <end position="277"/>
    </location>
</feature>
<dbReference type="InterPro" id="IPR000620">
    <property type="entry name" value="EamA_dom"/>
</dbReference>
<feature type="transmembrane region" description="Helical" evidence="2">
    <location>
        <begin position="177"/>
        <end position="199"/>
    </location>
</feature>
<evidence type="ECO:0000256" key="2">
    <source>
        <dbReference type="SAM" id="Phobius"/>
    </source>
</evidence>
<evidence type="ECO:0000313" key="5">
    <source>
        <dbReference type="Proteomes" id="UP000199394"/>
    </source>
</evidence>
<feature type="transmembrane region" description="Helical" evidence="2">
    <location>
        <begin position="205"/>
        <end position="228"/>
    </location>
</feature>
<feature type="transmembrane region" description="Helical" evidence="2">
    <location>
        <begin position="31"/>
        <end position="49"/>
    </location>
</feature>
<protein>
    <submittedName>
        <fullName evidence="4">Threonine/homoserine efflux transporter RhtA</fullName>
    </submittedName>
</protein>
<name>A0A1H4BRH9_9FIRM</name>
<dbReference type="OrthoDB" id="9814238at2"/>
<gene>
    <name evidence="4" type="ORF">SAMN04515656_11250</name>
</gene>
<feature type="domain" description="EamA" evidence="3">
    <location>
        <begin position="5"/>
        <end position="134"/>
    </location>
</feature>
<dbReference type="STRING" id="81409.SAMN04515656_11250"/>
<dbReference type="SUPFAM" id="SSF103481">
    <property type="entry name" value="Multidrug resistance efflux transporter EmrE"/>
    <property type="match status" value="2"/>
</dbReference>
<feature type="transmembrane region" description="Helical" evidence="2">
    <location>
        <begin position="5"/>
        <end position="25"/>
    </location>
</feature>
<proteinExistence type="inferred from homology"/>
<dbReference type="GO" id="GO:0016020">
    <property type="term" value="C:membrane"/>
    <property type="evidence" value="ECO:0007669"/>
    <property type="project" value="InterPro"/>
</dbReference>
<feature type="transmembrane region" description="Helical" evidence="2">
    <location>
        <begin position="144"/>
        <end position="165"/>
    </location>
</feature>
<feature type="transmembrane region" description="Helical" evidence="2">
    <location>
        <begin position="86"/>
        <end position="111"/>
    </location>
</feature>
<dbReference type="RefSeq" id="WP_143032610.1">
    <property type="nucleotide sequence ID" value="NZ_FNRK01000012.1"/>
</dbReference>
<accession>A0A1H4BRH9</accession>
<feature type="transmembrane region" description="Helical" evidence="2">
    <location>
        <begin position="61"/>
        <end position="80"/>
    </location>
</feature>
<organism evidence="4 5">
    <name type="scientific">Eubacterium aggregans</name>
    <dbReference type="NCBI Taxonomy" id="81409"/>
    <lineage>
        <taxon>Bacteria</taxon>
        <taxon>Bacillati</taxon>
        <taxon>Bacillota</taxon>
        <taxon>Clostridia</taxon>
        <taxon>Eubacteriales</taxon>
        <taxon>Eubacteriaceae</taxon>
        <taxon>Eubacterium</taxon>
    </lineage>
</organism>
<dbReference type="PANTHER" id="PTHR22911">
    <property type="entry name" value="ACYL-MALONYL CONDENSING ENZYME-RELATED"/>
    <property type="match status" value="1"/>
</dbReference>
<comment type="similarity">
    <text evidence="1">Belongs to the EamA transporter family.</text>
</comment>
<keyword evidence="2" id="KW-1133">Transmembrane helix</keyword>
<feature type="transmembrane region" description="Helical" evidence="2">
    <location>
        <begin position="240"/>
        <end position="258"/>
    </location>
</feature>
<reference evidence="4 5" key="1">
    <citation type="submission" date="2016-10" db="EMBL/GenBank/DDBJ databases">
        <authorList>
            <person name="de Groot N.N."/>
        </authorList>
    </citation>
    <scope>NUCLEOTIDE SEQUENCE [LARGE SCALE GENOMIC DNA]</scope>
    <source>
        <strain evidence="4 5">SR12</strain>
    </source>
</reference>
<keyword evidence="5" id="KW-1185">Reference proteome</keyword>
<feature type="transmembrane region" description="Helical" evidence="2">
    <location>
        <begin position="120"/>
        <end position="138"/>
    </location>
</feature>
<keyword evidence="2" id="KW-0812">Transmembrane</keyword>
<evidence type="ECO:0000256" key="1">
    <source>
        <dbReference type="ARBA" id="ARBA00007362"/>
    </source>
</evidence>
<dbReference type="Proteomes" id="UP000199394">
    <property type="component" value="Unassembled WGS sequence"/>
</dbReference>
<dbReference type="AlphaFoldDB" id="A0A1H4BRH9"/>
<dbReference type="PANTHER" id="PTHR22911:SF102">
    <property type="entry name" value="MEMBRANE PROTEIN"/>
    <property type="match status" value="1"/>
</dbReference>
<evidence type="ECO:0000259" key="3">
    <source>
        <dbReference type="Pfam" id="PF00892"/>
    </source>
</evidence>